<dbReference type="InParanoid" id="C1DY56"/>
<dbReference type="InterPro" id="IPR024072">
    <property type="entry name" value="DHFR-like_dom_sf"/>
</dbReference>
<dbReference type="EMBL" id="CP001323">
    <property type="protein sequence ID" value="ACO60887.1"/>
    <property type="molecule type" value="Genomic_DNA"/>
</dbReference>
<dbReference type="Pfam" id="PF08719">
    <property type="entry name" value="NADAR"/>
    <property type="match status" value="1"/>
</dbReference>
<dbReference type="CDD" id="cd15457">
    <property type="entry name" value="NADAR"/>
    <property type="match status" value="1"/>
</dbReference>
<dbReference type="SUPFAM" id="SSF53927">
    <property type="entry name" value="Cytidine deaminase-like"/>
    <property type="match status" value="1"/>
</dbReference>
<dbReference type="InterPro" id="IPR012816">
    <property type="entry name" value="NADAR"/>
</dbReference>
<evidence type="ECO:0000259" key="5">
    <source>
        <dbReference type="Pfam" id="PF01872"/>
    </source>
</evidence>
<dbReference type="AlphaFoldDB" id="C1DY56"/>
<dbReference type="OMA" id="GIRHPLK"/>
<dbReference type="PANTHER" id="PTHR38011">
    <property type="entry name" value="DIHYDROFOLATE REDUCTASE FAMILY PROTEIN (AFU_ORTHOLOGUE AFUA_8G06820)"/>
    <property type="match status" value="1"/>
</dbReference>
<dbReference type="NCBIfam" id="TIGR02464">
    <property type="entry name" value="ribofla_fusion"/>
    <property type="match status" value="1"/>
</dbReference>
<dbReference type="SUPFAM" id="SSF53597">
    <property type="entry name" value="Dihydrofolate reductase-like"/>
    <property type="match status" value="1"/>
</dbReference>
<dbReference type="SUPFAM" id="SSF143990">
    <property type="entry name" value="YbiA-like"/>
    <property type="match status" value="1"/>
</dbReference>
<dbReference type="eggNOG" id="KOG1018">
    <property type="taxonomic scope" value="Eukaryota"/>
</dbReference>
<feature type="region of interest" description="Disordered" evidence="4">
    <location>
        <begin position="1"/>
        <end position="22"/>
    </location>
</feature>
<dbReference type="InterPro" id="IPR002734">
    <property type="entry name" value="RibDG_C"/>
</dbReference>
<evidence type="ECO:0000259" key="6">
    <source>
        <dbReference type="Pfam" id="PF08719"/>
    </source>
</evidence>
<dbReference type="OrthoDB" id="206452at2759"/>
<dbReference type="Gene3D" id="1.10.357.40">
    <property type="entry name" value="YbiA-like"/>
    <property type="match status" value="1"/>
</dbReference>
<dbReference type="RefSeq" id="XP_002499629.1">
    <property type="nucleotide sequence ID" value="XM_002499583.1"/>
</dbReference>
<dbReference type="Gene3D" id="3.40.430.10">
    <property type="entry name" value="Dihydrofolate Reductase, subunit A"/>
    <property type="match status" value="1"/>
</dbReference>
<evidence type="ECO:0008006" key="9">
    <source>
        <dbReference type="Google" id="ProtNLM"/>
    </source>
</evidence>
<reference evidence="7 8" key="1">
    <citation type="journal article" date="2009" name="Science">
        <title>Green evolution and dynamic adaptations revealed by genomes of the marine picoeukaryotes Micromonas.</title>
        <authorList>
            <person name="Worden A.Z."/>
            <person name="Lee J.H."/>
            <person name="Mock T."/>
            <person name="Rouze P."/>
            <person name="Simmons M.P."/>
            <person name="Aerts A.L."/>
            <person name="Allen A.E."/>
            <person name="Cuvelier M.L."/>
            <person name="Derelle E."/>
            <person name="Everett M.V."/>
            <person name="Foulon E."/>
            <person name="Grimwood J."/>
            <person name="Gundlach H."/>
            <person name="Henrissat B."/>
            <person name="Napoli C."/>
            <person name="McDonald S.M."/>
            <person name="Parker M.S."/>
            <person name="Rombauts S."/>
            <person name="Salamov A."/>
            <person name="Von Dassow P."/>
            <person name="Badger J.H."/>
            <person name="Coutinho P.M."/>
            <person name="Demir E."/>
            <person name="Dubchak I."/>
            <person name="Gentemann C."/>
            <person name="Eikrem W."/>
            <person name="Gready J.E."/>
            <person name="John U."/>
            <person name="Lanier W."/>
            <person name="Lindquist E.A."/>
            <person name="Lucas S."/>
            <person name="Mayer K.F."/>
            <person name="Moreau H."/>
            <person name="Not F."/>
            <person name="Otillar R."/>
            <person name="Panaud O."/>
            <person name="Pangilinan J."/>
            <person name="Paulsen I."/>
            <person name="Piegu B."/>
            <person name="Poliakov A."/>
            <person name="Robbens S."/>
            <person name="Schmutz J."/>
            <person name="Toulza E."/>
            <person name="Wyss T."/>
            <person name="Zelensky A."/>
            <person name="Zhou K."/>
            <person name="Armbrust E.V."/>
            <person name="Bhattacharya D."/>
            <person name="Goodenough U.W."/>
            <person name="Van de Peer Y."/>
            <person name="Grigoriev I.V."/>
        </authorList>
    </citation>
    <scope>NUCLEOTIDE SEQUENCE [LARGE SCALE GENOMIC DNA]</scope>
    <source>
        <strain evidence="8">RCC299 / NOUM17</strain>
    </source>
</reference>
<dbReference type="Pfam" id="PF01872">
    <property type="entry name" value="RibD_C"/>
    <property type="match status" value="1"/>
</dbReference>
<dbReference type="STRING" id="296587.C1DY56"/>
<feature type="domain" description="NADAR" evidence="6">
    <location>
        <begin position="437"/>
        <end position="599"/>
    </location>
</feature>
<dbReference type="InterPro" id="IPR050765">
    <property type="entry name" value="Riboflavin_Biosynth_HTPR"/>
</dbReference>
<dbReference type="Proteomes" id="UP000002009">
    <property type="component" value="Chromosome 2"/>
</dbReference>
<keyword evidence="8" id="KW-1185">Reference proteome</keyword>
<sequence>MRGRRGAAALSDPPGAPSRSQSARFTFTDDDLAHVLCAAELSHGSDGLVQPHPRSGCVLLDSAGAVVARTFQMGQGGVRSEVLAVREAGARADGGVAYLNLEPAHGPAVGEDAAVDALVRSRVSRVVVGILHPVAGVRGQAVAALRDAGVRVDVLGEFTSRFTSAADERAASAVAEGIARCRDANRHLLHRVATGRPFSIFKYAMTVDGKIATTSGHSAWVTGPAARQQVWAERARSDAVVVGGTTVRRDNPNLTTRRDGGHRPARIVRVRKPRTNLWNTDEANTIVMTVAGARREFQAELRALGVEVVEFDELTPGAVADYCAKRGYLQLFWECGGGLAGPALTDGVFHHVMAFVAPKIVGSSGGPAPSPVGETGLERMTDALALRGLGIRKHGRDVLIIGYLPPASSTGALAESPEGGGTNDGTDAAGTDASMRFYKSWDVNGALSNFSPHPIDAPLVWVGQTEDDTDAKNMCEWPTVEHFYQAQKFGGVDDPDAREAMEAIRAASSPEEAARIGRTLQRTNPRLIRPDWDECKERVMRDALRAKLTRHAAPRNLLLGSRAAGQCVLEDSPTDAVWGVGRDGTGGNLLGRLLMELRDAELAGWDPADEDSGGEESDEAGSVAPGLTRLLRRISDKFG</sequence>
<dbReference type="GO" id="GO:0008703">
    <property type="term" value="F:5-amino-6-(5-phosphoribosylamino)uracil reductase activity"/>
    <property type="evidence" value="ECO:0007669"/>
    <property type="project" value="InterPro"/>
</dbReference>
<organism evidence="7 8">
    <name type="scientific">Micromonas commoda (strain RCC299 / NOUM17 / CCMP2709)</name>
    <name type="common">Picoplanktonic green alga</name>
    <dbReference type="NCBI Taxonomy" id="296587"/>
    <lineage>
        <taxon>Eukaryota</taxon>
        <taxon>Viridiplantae</taxon>
        <taxon>Chlorophyta</taxon>
        <taxon>Mamiellophyceae</taxon>
        <taxon>Mamiellales</taxon>
        <taxon>Mamiellaceae</taxon>
        <taxon>Micromonas</taxon>
    </lineage>
</organism>
<name>C1DY56_MICCC</name>
<comment type="pathway">
    <text evidence="1">Cofactor biosynthesis; riboflavin biosynthesis.</text>
</comment>
<feature type="region of interest" description="Disordered" evidence="4">
    <location>
        <begin position="605"/>
        <end position="627"/>
    </location>
</feature>
<protein>
    <recommendedName>
        <fullName evidence="9">5-amino-6-(5-phosphoribosylamino)uracil reductase</fullName>
    </recommendedName>
</protein>
<keyword evidence="2" id="KW-0521">NADP</keyword>
<evidence type="ECO:0000256" key="4">
    <source>
        <dbReference type="SAM" id="MobiDB-lite"/>
    </source>
</evidence>
<evidence type="ECO:0000256" key="2">
    <source>
        <dbReference type="ARBA" id="ARBA00022857"/>
    </source>
</evidence>
<dbReference type="FunCoup" id="C1DY56">
    <property type="interactions" value="225"/>
</dbReference>
<keyword evidence="3" id="KW-0560">Oxidoreductase</keyword>
<evidence type="ECO:0000313" key="7">
    <source>
        <dbReference type="EMBL" id="ACO60887.1"/>
    </source>
</evidence>
<feature type="domain" description="Bacterial bifunctional deaminase-reductase C-terminal" evidence="5">
    <location>
        <begin position="198"/>
        <end position="399"/>
    </location>
</feature>
<dbReference type="InterPro" id="IPR037238">
    <property type="entry name" value="YbiA-like_sf"/>
</dbReference>
<evidence type="ECO:0000313" key="8">
    <source>
        <dbReference type="Proteomes" id="UP000002009"/>
    </source>
</evidence>
<dbReference type="PANTHER" id="PTHR38011:SF7">
    <property type="entry name" value="2,5-DIAMINO-6-RIBOSYLAMINO-4(3H)-PYRIMIDINONE 5'-PHOSPHATE REDUCTASE"/>
    <property type="match status" value="1"/>
</dbReference>
<evidence type="ECO:0000256" key="1">
    <source>
        <dbReference type="ARBA" id="ARBA00005104"/>
    </source>
</evidence>
<dbReference type="Gene3D" id="3.40.140.10">
    <property type="entry name" value="Cytidine Deaminase, domain 2"/>
    <property type="match status" value="1"/>
</dbReference>
<gene>
    <name evidence="7" type="ORF">MICPUN_78573</name>
</gene>
<dbReference type="GO" id="GO:0009231">
    <property type="term" value="P:riboflavin biosynthetic process"/>
    <property type="evidence" value="ECO:0007669"/>
    <property type="project" value="InterPro"/>
</dbReference>
<feature type="compositionally biased region" description="Acidic residues" evidence="4">
    <location>
        <begin position="607"/>
        <end position="619"/>
    </location>
</feature>
<dbReference type="InterPro" id="IPR016193">
    <property type="entry name" value="Cytidine_deaminase-like"/>
</dbReference>
<evidence type="ECO:0000256" key="3">
    <source>
        <dbReference type="ARBA" id="ARBA00023002"/>
    </source>
</evidence>
<accession>C1DY56</accession>
<dbReference type="KEGG" id="mis:MICPUN_78573"/>
<proteinExistence type="predicted"/>
<dbReference type="GeneID" id="8241303"/>